<name>A0A1M6R813_XYLRU</name>
<dbReference type="InterPro" id="IPR005835">
    <property type="entry name" value="NTP_transferase_dom"/>
</dbReference>
<dbReference type="PANTHER" id="PTHR47183:SF1">
    <property type="entry name" value="GLUCOSE-1-PHOSPHATE CYTIDYLYLTRANSFERASE"/>
    <property type="match status" value="1"/>
</dbReference>
<keyword evidence="2" id="KW-0808">Transferase</keyword>
<dbReference type="Pfam" id="PF00483">
    <property type="entry name" value="NTP_transferase"/>
    <property type="match status" value="1"/>
</dbReference>
<dbReference type="InterPro" id="IPR029044">
    <property type="entry name" value="Nucleotide-diphossugar_trans"/>
</dbReference>
<evidence type="ECO:0000313" key="2">
    <source>
        <dbReference type="EMBL" id="SHK28570.1"/>
    </source>
</evidence>
<organism evidence="2 3">
    <name type="scientific">Xylanibacter ruminicola</name>
    <name type="common">Prevotella ruminicola</name>
    <dbReference type="NCBI Taxonomy" id="839"/>
    <lineage>
        <taxon>Bacteria</taxon>
        <taxon>Pseudomonadati</taxon>
        <taxon>Bacteroidota</taxon>
        <taxon>Bacteroidia</taxon>
        <taxon>Bacteroidales</taxon>
        <taxon>Prevotellaceae</taxon>
        <taxon>Xylanibacter</taxon>
    </lineage>
</organism>
<dbReference type="NCBIfam" id="TIGR02623">
    <property type="entry name" value="G1P_cyt_trans"/>
    <property type="match status" value="1"/>
</dbReference>
<dbReference type="OrthoDB" id="9803871at2"/>
<keyword evidence="2" id="KW-0548">Nucleotidyltransferase</keyword>
<evidence type="ECO:0000259" key="1">
    <source>
        <dbReference type="Pfam" id="PF00483"/>
    </source>
</evidence>
<dbReference type="InterPro" id="IPR013446">
    <property type="entry name" value="G1P_cyt_trans-like"/>
</dbReference>
<dbReference type="AlphaFoldDB" id="A0A1M6R813"/>
<proteinExistence type="predicted"/>
<dbReference type="RefSeq" id="WP_073203742.1">
    <property type="nucleotide sequence ID" value="NZ_FRBD01000001.1"/>
</dbReference>
<dbReference type="InterPro" id="IPR046981">
    <property type="entry name" value="G1P_cyt_trans"/>
</dbReference>
<accession>A0A1M6R813</accession>
<gene>
    <name evidence="2" type="ORF">SAMN05216463_101130</name>
</gene>
<dbReference type="Proteomes" id="UP000184130">
    <property type="component" value="Unassembled WGS sequence"/>
</dbReference>
<dbReference type="GO" id="GO:0047343">
    <property type="term" value="F:glucose-1-phosphate cytidylyltransferase activity"/>
    <property type="evidence" value="ECO:0007669"/>
    <property type="project" value="InterPro"/>
</dbReference>
<dbReference type="SUPFAM" id="SSF53448">
    <property type="entry name" value="Nucleotide-diphospho-sugar transferases"/>
    <property type="match status" value="1"/>
</dbReference>
<feature type="domain" description="Nucleotidyl transferase" evidence="1">
    <location>
        <begin position="2"/>
        <end position="202"/>
    </location>
</feature>
<dbReference type="EMBL" id="FRBD01000001">
    <property type="protein sequence ID" value="SHK28570.1"/>
    <property type="molecule type" value="Genomic_DNA"/>
</dbReference>
<sequence>MKVVLLAGGFGSRISEESVFKPKPMIEIGGMPILWHIMKEYAHYGHNEFIICAGYKQEYIKEWFANYFIHNSDISFDFRDGKNEMTVHHSHLEPWKVTVVDTGYNTMTGGRIKRIQEYVGNEAFFMTYGDGVCDVDINKLLEFHKRHGKIATLTAVKMAQEKGVLDIGGDNAVKAFREKNANDGAPINAGYMVLEPAIFDLLDGDSCVFERKPLETLAKKGELMSYIHEGFWQCMDNIREKALLENLLKENKAPWKKWDRVIPNVPDYSKY</sequence>
<dbReference type="PANTHER" id="PTHR47183">
    <property type="entry name" value="GLUCOSE-1-PHOSPHATE CYTIDYLYLTRANSFERASE-RELATED"/>
    <property type="match status" value="1"/>
</dbReference>
<protein>
    <submittedName>
        <fullName evidence="2">Glucose-1-phosphate cytidylyltransferase</fullName>
    </submittedName>
</protein>
<evidence type="ECO:0000313" key="3">
    <source>
        <dbReference type="Proteomes" id="UP000184130"/>
    </source>
</evidence>
<dbReference type="Gene3D" id="3.90.550.10">
    <property type="entry name" value="Spore Coat Polysaccharide Biosynthesis Protein SpsA, Chain A"/>
    <property type="match status" value="1"/>
</dbReference>
<reference evidence="2 3" key="1">
    <citation type="submission" date="2016-11" db="EMBL/GenBank/DDBJ databases">
        <authorList>
            <person name="Jaros S."/>
            <person name="Januszkiewicz K."/>
            <person name="Wedrychowicz H."/>
        </authorList>
    </citation>
    <scope>NUCLEOTIDE SEQUENCE [LARGE SCALE GENOMIC DNA]</scope>
    <source>
        <strain evidence="2 3">KHT3</strain>
    </source>
</reference>
<dbReference type="GO" id="GO:0009243">
    <property type="term" value="P:O antigen biosynthetic process"/>
    <property type="evidence" value="ECO:0007669"/>
    <property type="project" value="InterPro"/>
</dbReference>
<dbReference type="CDD" id="cd02524">
    <property type="entry name" value="G1P_cytidylyltransferase"/>
    <property type="match status" value="1"/>
</dbReference>